<name>A0A5K7XB97_9BACT</name>
<evidence type="ECO:0000256" key="1">
    <source>
        <dbReference type="ARBA" id="ARBA00008857"/>
    </source>
</evidence>
<dbReference type="Proteomes" id="UP000326837">
    <property type="component" value="Chromosome"/>
</dbReference>
<dbReference type="GO" id="GO:0006310">
    <property type="term" value="P:DNA recombination"/>
    <property type="evidence" value="ECO:0007669"/>
    <property type="project" value="UniProtKB-KW"/>
</dbReference>
<sequence length="375" mass="42886">MRAWLFQDSRQKSKLGDKCPWSVGWYDPDGKKRSKRVGSKSLAEKHQRKIEGQLAAGTYSATERTTWKSFREEYDRRIVAGMPAGSREQRLVALKHFERIVRPAKLTAIKTQTIDDYIAARRLERGRKQGSTVSPACINKELRELRAVINMAKDWEYLAKSPKFHFVLEQHREPTFVPAEHFAAIYDACDAARLPANLPYPAADWWRALLTFTYMTGWRVGEPMSLQRSELDLDAGKATLRAQNNKGRRGEVVPLHPVVVEHLRTIASFEPTVFPWYYNRRSLWSEFLRIQEAAGINLPCLGDHVHTPSCYVYGFHDLRRAFATANAATLAADELQRLMRHRCFATTQKYVSMAARVNAAVDKLVVPARLQKVAT</sequence>
<dbReference type="PANTHER" id="PTHR30349">
    <property type="entry name" value="PHAGE INTEGRASE-RELATED"/>
    <property type="match status" value="1"/>
</dbReference>
<protein>
    <recommendedName>
        <fullName evidence="4">Tyr recombinase domain-containing protein</fullName>
    </recommendedName>
</protein>
<accession>A0A5K7XB97</accession>
<gene>
    <name evidence="5" type="ORF">PLANPX_1723</name>
</gene>
<feature type="domain" description="Tyr recombinase" evidence="4">
    <location>
        <begin position="172"/>
        <end position="363"/>
    </location>
</feature>
<dbReference type="Pfam" id="PF00589">
    <property type="entry name" value="Phage_integrase"/>
    <property type="match status" value="1"/>
</dbReference>
<dbReference type="PROSITE" id="PS51898">
    <property type="entry name" value="TYR_RECOMBINASE"/>
    <property type="match status" value="1"/>
</dbReference>
<dbReference type="PANTHER" id="PTHR30349:SF41">
    <property type="entry name" value="INTEGRASE_RECOMBINASE PROTEIN MJ0367-RELATED"/>
    <property type="match status" value="1"/>
</dbReference>
<evidence type="ECO:0000256" key="3">
    <source>
        <dbReference type="ARBA" id="ARBA00023172"/>
    </source>
</evidence>
<dbReference type="SUPFAM" id="SSF56349">
    <property type="entry name" value="DNA breaking-rejoining enzymes"/>
    <property type="match status" value="1"/>
</dbReference>
<dbReference type="InterPro" id="IPR013762">
    <property type="entry name" value="Integrase-like_cat_sf"/>
</dbReference>
<keyword evidence="6" id="KW-1185">Reference proteome</keyword>
<dbReference type="Gene3D" id="1.10.443.10">
    <property type="entry name" value="Intergrase catalytic core"/>
    <property type="match status" value="1"/>
</dbReference>
<reference evidence="6" key="1">
    <citation type="submission" date="2019-10" db="EMBL/GenBank/DDBJ databases">
        <title>Lacipirellula parvula gen. nov., sp. nov., representing a lineage of planctomycetes widespread in freshwater anoxic habitats, and description of the family Lacipirellulaceae.</title>
        <authorList>
            <person name="Dedysh S.N."/>
            <person name="Kulichevskaya I.S."/>
            <person name="Beletsky A.V."/>
            <person name="Rakitin A.L."/>
            <person name="Mardanov A.V."/>
            <person name="Ivanova A.A."/>
            <person name="Saltykova V.X."/>
            <person name="Rijpstra W.I.C."/>
            <person name="Sinninghe Damste J.S."/>
            <person name="Ravin N.V."/>
        </authorList>
    </citation>
    <scope>NUCLEOTIDE SEQUENCE [LARGE SCALE GENOMIC DNA]</scope>
    <source>
        <strain evidence="6">PX69</strain>
    </source>
</reference>
<dbReference type="InterPro" id="IPR010998">
    <property type="entry name" value="Integrase_recombinase_N"/>
</dbReference>
<organism evidence="5 6">
    <name type="scientific">Lacipirellula parvula</name>
    <dbReference type="NCBI Taxonomy" id="2650471"/>
    <lineage>
        <taxon>Bacteria</taxon>
        <taxon>Pseudomonadati</taxon>
        <taxon>Planctomycetota</taxon>
        <taxon>Planctomycetia</taxon>
        <taxon>Pirellulales</taxon>
        <taxon>Lacipirellulaceae</taxon>
        <taxon>Lacipirellula</taxon>
    </lineage>
</organism>
<evidence type="ECO:0000259" key="4">
    <source>
        <dbReference type="PROSITE" id="PS51898"/>
    </source>
</evidence>
<dbReference type="InterPro" id="IPR002104">
    <property type="entry name" value="Integrase_catalytic"/>
</dbReference>
<dbReference type="Gene3D" id="1.10.150.130">
    <property type="match status" value="1"/>
</dbReference>
<evidence type="ECO:0000256" key="2">
    <source>
        <dbReference type="ARBA" id="ARBA00023125"/>
    </source>
</evidence>
<dbReference type="AlphaFoldDB" id="A0A5K7XB97"/>
<dbReference type="InterPro" id="IPR050090">
    <property type="entry name" value="Tyrosine_recombinase_XerCD"/>
</dbReference>
<evidence type="ECO:0000313" key="5">
    <source>
        <dbReference type="EMBL" id="BBO32111.1"/>
    </source>
</evidence>
<comment type="similarity">
    <text evidence="1">Belongs to the 'phage' integrase family.</text>
</comment>
<dbReference type="KEGG" id="lpav:PLANPX_1723"/>
<evidence type="ECO:0000313" key="6">
    <source>
        <dbReference type="Proteomes" id="UP000326837"/>
    </source>
</evidence>
<dbReference type="RefSeq" id="WP_152098134.1">
    <property type="nucleotide sequence ID" value="NZ_AP021861.1"/>
</dbReference>
<dbReference type="GO" id="GO:0003677">
    <property type="term" value="F:DNA binding"/>
    <property type="evidence" value="ECO:0007669"/>
    <property type="project" value="UniProtKB-KW"/>
</dbReference>
<proteinExistence type="inferred from homology"/>
<dbReference type="InterPro" id="IPR011010">
    <property type="entry name" value="DNA_brk_join_enz"/>
</dbReference>
<keyword evidence="2" id="KW-0238">DNA-binding</keyword>
<dbReference type="EMBL" id="AP021861">
    <property type="protein sequence ID" value="BBO32111.1"/>
    <property type="molecule type" value="Genomic_DNA"/>
</dbReference>
<dbReference type="GO" id="GO:0015074">
    <property type="term" value="P:DNA integration"/>
    <property type="evidence" value="ECO:0007669"/>
    <property type="project" value="InterPro"/>
</dbReference>
<keyword evidence="3" id="KW-0233">DNA recombination</keyword>